<name>A0AAW5F1A9_CLOSY</name>
<dbReference type="Proteomes" id="UP001203136">
    <property type="component" value="Unassembled WGS sequence"/>
</dbReference>
<accession>A0AAW5F1A9</accession>
<dbReference type="Pfam" id="PF20536">
    <property type="entry name" value="DUF6751"/>
    <property type="match status" value="1"/>
</dbReference>
<evidence type="ECO:0000313" key="2">
    <source>
        <dbReference type="Proteomes" id="UP001203136"/>
    </source>
</evidence>
<gene>
    <name evidence="1" type="ORF">K5I21_04960</name>
</gene>
<dbReference type="AlphaFoldDB" id="A0AAW5F1A9"/>
<dbReference type="InterPro" id="IPR046639">
    <property type="entry name" value="DUF6751"/>
</dbReference>
<sequence length="126" mass="14067">MYTNADCTLYLYSKEGKNEKYTRFPVGGVYWEDVEQATFLKTGQRNACSVLLVIPLESLSEPVNFTRGKDLVIKGIVTDEIDCNSQEAMSKSLAALKAAHELLTVTTVDERLYGSESMQHYGLSCK</sequence>
<comment type="caution">
    <text evidence="1">The sequence shown here is derived from an EMBL/GenBank/DDBJ whole genome shotgun (WGS) entry which is preliminary data.</text>
</comment>
<proteinExistence type="predicted"/>
<organism evidence="1 2">
    <name type="scientific">Clostridium symbiosum</name>
    <name type="common">Bacteroides symbiosus</name>
    <dbReference type="NCBI Taxonomy" id="1512"/>
    <lineage>
        <taxon>Bacteria</taxon>
        <taxon>Bacillati</taxon>
        <taxon>Bacillota</taxon>
        <taxon>Clostridia</taxon>
        <taxon>Lachnospirales</taxon>
        <taxon>Lachnospiraceae</taxon>
        <taxon>Otoolea</taxon>
    </lineage>
</organism>
<dbReference type="EMBL" id="JAINVB010000001">
    <property type="protein sequence ID" value="MCK0085228.1"/>
    <property type="molecule type" value="Genomic_DNA"/>
</dbReference>
<evidence type="ECO:0000313" key="1">
    <source>
        <dbReference type="EMBL" id="MCK0085228.1"/>
    </source>
</evidence>
<dbReference type="RefSeq" id="WP_024739759.1">
    <property type="nucleotide sequence ID" value="NZ_JAINVB010000001.1"/>
</dbReference>
<protein>
    <submittedName>
        <fullName evidence="1">Uncharacterized protein</fullName>
    </submittedName>
</protein>
<reference evidence="1" key="1">
    <citation type="journal article" date="2022" name="Cell Host Microbe">
        <title>Colonization of the live biotherapeutic product VE303 and modulation of the microbiota and metabolites in healthy volunteers.</title>
        <authorList>
            <person name="Dsouza M."/>
            <person name="Menon R."/>
            <person name="Crossette E."/>
            <person name="Bhattarai S.K."/>
            <person name="Schneider J."/>
            <person name="Kim Y.G."/>
            <person name="Reddy S."/>
            <person name="Caballero S."/>
            <person name="Felix C."/>
            <person name="Cornacchione L."/>
            <person name="Hendrickson J."/>
            <person name="Watson A.R."/>
            <person name="Minot S.S."/>
            <person name="Greenfield N."/>
            <person name="Schopf L."/>
            <person name="Szabady R."/>
            <person name="Patarroyo J."/>
            <person name="Smith W."/>
            <person name="Harrison P."/>
            <person name="Kuijper E.J."/>
            <person name="Kelly C.P."/>
            <person name="Olle B."/>
            <person name="Bobilev D."/>
            <person name="Silber J.L."/>
            <person name="Bucci V."/>
            <person name="Roberts B."/>
            <person name="Faith J."/>
            <person name="Norman J.M."/>
        </authorList>
    </citation>
    <scope>NUCLEOTIDE SEQUENCE</scope>
    <source>
        <strain evidence="1">VE303-04</strain>
    </source>
</reference>